<evidence type="ECO:0000256" key="2">
    <source>
        <dbReference type="ARBA" id="ARBA00007441"/>
    </source>
</evidence>
<organism evidence="8 9">
    <name type="scientific">Pseudomonas cavernae</name>
    <dbReference type="NCBI Taxonomy" id="2320867"/>
    <lineage>
        <taxon>Bacteria</taxon>
        <taxon>Pseudomonadati</taxon>
        <taxon>Pseudomonadota</taxon>
        <taxon>Gammaproteobacteria</taxon>
        <taxon>Pseudomonadales</taxon>
        <taxon>Pseudomonadaceae</taxon>
        <taxon>Pseudomonas</taxon>
    </lineage>
</organism>
<evidence type="ECO:0000256" key="3">
    <source>
        <dbReference type="ARBA" id="ARBA00011738"/>
    </source>
</evidence>
<keyword evidence="9" id="KW-1185">Reference proteome</keyword>
<dbReference type="Gene3D" id="3.90.1150.10">
    <property type="entry name" value="Aspartate Aminotransferase, domain 1"/>
    <property type="match status" value="1"/>
</dbReference>
<comment type="cofactor">
    <cofactor evidence="1">
        <name>pyridoxal 5'-phosphate</name>
        <dbReference type="ChEBI" id="CHEBI:597326"/>
    </cofactor>
</comment>
<dbReference type="KEGG" id="pcav:D3880_13365"/>
<comment type="similarity">
    <text evidence="2">Belongs to the class-I pyridoxal-phosphate-dependent aminotransferase family.</text>
</comment>
<dbReference type="CDD" id="cd00609">
    <property type="entry name" value="AAT_like"/>
    <property type="match status" value="1"/>
</dbReference>
<dbReference type="Proteomes" id="UP000265560">
    <property type="component" value="Chromosome"/>
</dbReference>
<comment type="subunit">
    <text evidence="3">Homodimer.</text>
</comment>
<gene>
    <name evidence="8" type="ORF">D3880_13365</name>
</gene>
<dbReference type="InterPro" id="IPR015421">
    <property type="entry name" value="PyrdxlP-dep_Trfase_major"/>
</dbReference>
<protein>
    <submittedName>
        <fullName evidence="8">PLP-dependent aminotransferase family protein</fullName>
    </submittedName>
</protein>
<dbReference type="InterPro" id="IPR015422">
    <property type="entry name" value="PyrdxlP-dep_Trfase_small"/>
</dbReference>
<dbReference type="InterPro" id="IPR050859">
    <property type="entry name" value="Class-I_PLP-dep_aminotransf"/>
</dbReference>
<evidence type="ECO:0000313" key="8">
    <source>
        <dbReference type="EMBL" id="AYC33277.1"/>
    </source>
</evidence>
<accession>A0A385Z5C6</accession>
<dbReference type="OrthoDB" id="9804020at2"/>
<dbReference type="RefSeq" id="WP_119893935.1">
    <property type="nucleotide sequence ID" value="NZ_CP032419.1"/>
</dbReference>
<evidence type="ECO:0000256" key="6">
    <source>
        <dbReference type="ARBA" id="ARBA00022898"/>
    </source>
</evidence>
<dbReference type="Gene3D" id="3.40.640.10">
    <property type="entry name" value="Type I PLP-dependent aspartate aminotransferase-like (Major domain)"/>
    <property type="match status" value="1"/>
</dbReference>
<dbReference type="FunFam" id="3.40.640.10:FF:000053">
    <property type="entry name" value="Aminotransferase, class I"/>
    <property type="match status" value="1"/>
</dbReference>
<dbReference type="Pfam" id="PF00155">
    <property type="entry name" value="Aminotran_1_2"/>
    <property type="match status" value="1"/>
</dbReference>
<keyword evidence="4 8" id="KW-0032">Aminotransferase</keyword>
<dbReference type="GO" id="GO:0008483">
    <property type="term" value="F:transaminase activity"/>
    <property type="evidence" value="ECO:0007669"/>
    <property type="project" value="UniProtKB-KW"/>
</dbReference>
<dbReference type="InterPro" id="IPR004839">
    <property type="entry name" value="Aminotransferase_I/II_large"/>
</dbReference>
<dbReference type="SUPFAM" id="SSF53383">
    <property type="entry name" value="PLP-dependent transferases"/>
    <property type="match status" value="1"/>
</dbReference>
<dbReference type="GO" id="GO:1901605">
    <property type="term" value="P:alpha-amino acid metabolic process"/>
    <property type="evidence" value="ECO:0007669"/>
    <property type="project" value="TreeGrafter"/>
</dbReference>
<keyword evidence="6" id="KW-0663">Pyridoxal phosphate</keyword>
<dbReference type="AlphaFoldDB" id="A0A385Z5C6"/>
<dbReference type="GO" id="GO:0030170">
    <property type="term" value="F:pyridoxal phosphate binding"/>
    <property type="evidence" value="ECO:0007669"/>
    <property type="project" value="InterPro"/>
</dbReference>
<reference evidence="9" key="1">
    <citation type="submission" date="2018-09" db="EMBL/GenBank/DDBJ databases">
        <authorList>
            <person name="Zhu H."/>
        </authorList>
    </citation>
    <scope>NUCLEOTIDE SEQUENCE [LARGE SCALE GENOMIC DNA]</scope>
    <source>
        <strain evidence="9">K2W31S-8</strain>
    </source>
</reference>
<evidence type="ECO:0000256" key="1">
    <source>
        <dbReference type="ARBA" id="ARBA00001933"/>
    </source>
</evidence>
<dbReference type="PANTHER" id="PTHR42790">
    <property type="entry name" value="AMINOTRANSFERASE"/>
    <property type="match status" value="1"/>
</dbReference>
<feature type="domain" description="Aminotransferase class I/classII large" evidence="7">
    <location>
        <begin position="51"/>
        <end position="375"/>
    </location>
</feature>
<sequence>MAFSERIARLKSSLIREILAAAQRPEVMSFAGGLPAEPMLPKVEWADMPASMGQYGMSEGEPELREAIAAEARALGIACEASQVLIVSGSQQTLDLASKLFIDPGTEVLLEAPTYLAALQAFQLFGADCITVPQEADGPELAALQQRLENHKPAFAYLIPTFQNPSGVRYSEAKREAVAALLDEFGVTLIEDEPYRELVFDEGRAAPIVSRLQKASWVYTGTVSKTLLPGLRVGFLIATPDLFPHFLRLKQSADLHTNRIGQWQALQWLGSQQYRDHLAELRDFYRLRRDAMQVALEEHFGELADWNIPQGGLFFWLTLKQPLDTRTLLQPALAQNVAFMPGEPFFTHPEQNPGYLRLNFSHVAPERLSEGLQRLASVIRQAQASAAA</sequence>
<proteinExistence type="inferred from homology"/>
<evidence type="ECO:0000259" key="7">
    <source>
        <dbReference type="Pfam" id="PF00155"/>
    </source>
</evidence>
<dbReference type="PANTHER" id="PTHR42790:SF19">
    <property type="entry name" value="KYNURENINE_ALPHA-AMINOADIPATE AMINOTRANSFERASE, MITOCHONDRIAL"/>
    <property type="match status" value="1"/>
</dbReference>
<evidence type="ECO:0000256" key="5">
    <source>
        <dbReference type="ARBA" id="ARBA00022679"/>
    </source>
</evidence>
<dbReference type="InterPro" id="IPR015424">
    <property type="entry name" value="PyrdxlP-dep_Trfase"/>
</dbReference>
<name>A0A385Z5C6_9PSED</name>
<dbReference type="EMBL" id="CP032419">
    <property type="protein sequence ID" value="AYC33277.1"/>
    <property type="molecule type" value="Genomic_DNA"/>
</dbReference>
<evidence type="ECO:0000313" key="9">
    <source>
        <dbReference type="Proteomes" id="UP000265560"/>
    </source>
</evidence>
<keyword evidence="5 8" id="KW-0808">Transferase</keyword>
<evidence type="ECO:0000256" key="4">
    <source>
        <dbReference type="ARBA" id="ARBA00022576"/>
    </source>
</evidence>